<reference evidence="2" key="1">
    <citation type="submission" date="2019-09" db="EMBL/GenBank/DDBJ databases">
        <authorList>
            <person name="Needham M D."/>
        </authorList>
    </citation>
    <scope>NUCLEOTIDE SEQUENCE</scope>
</reference>
<feature type="transmembrane region" description="Helical" evidence="1">
    <location>
        <begin position="6"/>
        <end position="23"/>
    </location>
</feature>
<keyword evidence="1" id="KW-0472">Membrane</keyword>
<evidence type="ECO:0000313" key="2">
    <source>
        <dbReference type="EMBL" id="VVU95365.1"/>
    </source>
</evidence>
<proteinExistence type="predicted"/>
<dbReference type="AlphaFoldDB" id="A0A5E8CLV7"/>
<keyword evidence="1" id="KW-0812">Transmembrane</keyword>
<name>A0A5E8CLV7_9ZZZZ</name>
<organism evidence="2">
    <name type="scientific">seawater metagenome</name>
    <dbReference type="NCBI Taxonomy" id="1561972"/>
    <lineage>
        <taxon>unclassified sequences</taxon>
        <taxon>metagenomes</taxon>
        <taxon>ecological metagenomes</taxon>
    </lineage>
</organism>
<sequence>MSNNLGFYSFILLIIYIIYKEIYKGTSTIFKSGQYEYSRNHSNNSNFSANSTDLGIAIISKNNNSTNINIQATIENENDPVSYSKNIVLENGSCVVKTSTKSFRIGTYTQSDNIIKMILKGTVWRNNKETNKYQTIVVIYKFEENNIEGKHYIVPDETKISEDLNDSWKLISTDTFKKITNC</sequence>
<protein>
    <submittedName>
        <fullName evidence="2">Uncharacterized protein</fullName>
    </submittedName>
</protein>
<keyword evidence="1" id="KW-1133">Transmembrane helix</keyword>
<dbReference type="EMBL" id="CABVLZ010000004">
    <property type="protein sequence ID" value="VVU95365.1"/>
    <property type="molecule type" value="Genomic_DNA"/>
</dbReference>
<accession>A0A5E8CLV7</accession>
<gene>
    <name evidence="2" type="ORF">CPAV1605_1116</name>
</gene>
<evidence type="ECO:0000256" key="1">
    <source>
        <dbReference type="SAM" id="Phobius"/>
    </source>
</evidence>